<evidence type="ECO:0000313" key="7">
    <source>
        <dbReference type="Proteomes" id="UP000720595"/>
    </source>
</evidence>
<dbReference type="NCBIfam" id="TIGR03124">
    <property type="entry name" value="citrate_citX"/>
    <property type="match status" value="1"/>
</dbReference>
<dbReference type="GO" id="GO:0051191">
    <property type="term" value="P:prosthetic group biosynthetic process"/>
    <property type="evidence" value="ECO:0007669"/>
    <property type="project" value="InterPro"/>
</dbReference>
<dbReference type="Proteomes" id="UP000720595">
    <property type="component" value="Unassembled WGS sequence"/>
</dbReference>
<dbReference type="Pfam" id="PF03802">
    <property type="entry name" value="CitX"/>
    <property type="match status" value="1"/>
</dbReference>
<gene>
    <name evidence="6" type="primary">citX</name>
    <name evidence="5" type="ORF">JOD41_001188</name>
    <name evidence="6" type="ORF">PGLFYP46_01739</name>
</gene>
<sequence length="175" mass="20811">MKDSKIIAMQKMLDAKEKRYYKIKALTEKYNLPVLSFMLNIPGEDKNFEDAVIFHEKLIKKIKNILEKEDIKILWEEYNNLDTGMEYLAVLNGEGKFIKEKMIGLEEESREGRLLDIDIYDRDFKQISRSSLGLSERKCIICDDIARTCIKKERHRQDELEKKVREILKNYKSKN</sequence>
<keyword evidence="2 6" id="KW-0808">Transferase</keyword>
<evidence type="ECO:0000313" key="6">
    <source>
        <dbReference type="EMBL" id="VYU04826.1"/>
    </source>
</evidence>
<evidence type="ECO:0000313" key="5">
    <source>
        <dbReference type="EMBL" id="MBM7550451.1"/>
    </source>
</evidence>
<dbReference type="EMBL" id="JAFBDH010000005">
    <property type="protein sequence ID" value="MBM7550451.1"/>
    <property type="molecule type" value="Genomic_DNA"/>
</dbReference>
<evidence type="ECO:0000256" key="4">
    <source>
        <dbReference type="ARBA" id="ARBA00048574"/>
    </source>
</evidence>
<reference evidence="5 7" key="2">
    <citation type="submission" date="2021-01" db="EMBL/GenBank/DDBJ databases">
        <title>Genomic Encyclopedia of Type Strains, Phase IV (KMG-IV): sequencing the most valuable type-strain genomes for metagenomic binning, comparative biology and taxonomic classification.</title>
        <authorList>
            <person name="Goeker M."/>
        </authorList>
    </citation>
    <scope>NUCLEOTIDE SEQUENCE [LARGE SCALE GENOMIC DNA]</scope>
    <source>
        <strain evidence="5 7">DSM 21461</strain>
    </source>
</reference>
<keyword evidence="3 6" id="KW-0548">Nucleotidyltransferase</keyword>
<dbReference type="AlphaFoldDB" id="A0A6N3BJ76"/>
<name>A0A6N3BJ76_9FIRM</name>
<keyword evidence="6" id="KW-0456">Lyase</keyword>
<evidence type="ECO:0000256" key="2">
    <source>
        <dbReference type="ARBA" id="ARBA00022679"/>
    </source>
</evidence>
<dbReference type="EC" id="2.7.7.61" evidence="1"/>
<keyword evidence="7" id="KW-1185">Reference proteome</keyword>
<accession>A0A6N3BJ76</accession>
<dbReference type="RefSeq" id="WP_156701798.1">
    <property type="nucleotide sequence ID" value="NZ_CACRUP010000017.1"/>
</dbReference>
<protein>
    <recommendedName>
        <fullName evidence="1">citrate lyase holo-[acyl-carrier protein] synthase</fullName>
        <ecNumber evidence="1">2.7.7.61</ecNumber>
    </recommendedName>
</protein>
<comment type="catalytic activity">
    <reaction evidence="4">
        <text>apo-[citrate lyase ACP] + 2'-(5''-triphospho-alpha-D-ribosyl)-3'-dephospho-CoA = holo-[citrate lyase ACP] + diphosphate</text>
        <dbReference type="Rhea" id="RHEA:16333"/>
        <dbReference type="Rhea" id="RHEA-COMP:10157"/>
        <dbReference type="Rhea" id="RHEA-COMP:10158"/>
        <dbReference type="ChEBI" id="CHEBI:29999"/>
        <dbReference type="ChEBI" id="CHEBI:33019"/>
        <dbReference type="ChEBI" id="CHEBI:61378"/>
        <dbReference type="ChEBI" id="CHEBI:82683"/>
        <dbReference type="EC" id="2.7.7.61"/>
    </reaction>
</comment>
<dbReference type="InterPro" id="IPR005551">
    <property type="entry name" value="CitX"/>
</dbReference>
<evidence type="ECO:0000256" key="1">
    <source>
        <dbReference type="ARBA" id="ARBA00012524"/>
    </source>
</evidence>
<organism evidence="6">
    <name type="scientific">Peptoniphilus gorbachii</name>
    <dbReference type="NCBI Taxonomy" id="411567"/>
    <lineage>
        <taxon>Bacteria</taxon>
        <taxon>Bacillati</taxon>
        <taxon>Bacillota</taxon>
        <taxon>Tissierellia</taxon>
        <taxon>Tissierellales</taxon>
        <taxon>Peptoniphilaceae</taxon>
        <taxon>Peptoniphilus</taxon>
    </lineage>
</organism>
<dbReference type="GO" id="GO:0016829">
    <property type="term" value="F:lyase activity"/>
    <property type="evidence" value="ECO:0007669"/>
    <property type="project" value="UniProtKB-KW"/>
</dbReference>
<dbReference type="GO" id="GO:0050519">
    <property type="term" value="F:holo-citrate lyase synthase activity"/>
    <property type="evidence" value="ECO:0007669"/>
    <property type="project" value="UniProtKB-EC"/>
</dbReference>
<proteinExistence type="predicted"/>
<reference evidence="6" key="1">
    <citation type="submission" date="2019-11" db="EMBL/GenBank/DDBJ databases">
        <authorList>
            <person name="Feng L."/>
        </authorList>
    </citation>
    <scope>NUCLEOTIDE SEQUENCE</scope>
    <source>
        <strain evidence="6">PgorbachiiLFYP46</strain>
    </source>
</reference>
<dbReference type="EMBL" id="CACRUP010000017">
    <property type="protein sequence ID" value="VYU04826.1"/>
    <property type="molecule type" value="Genomic_DNA"/>
</dbReference>
<evidence type="ECO:0000256" key="3">
    <source>
        <dbReference type="ARBA" id="ARBA00022695"/>
    </source>
</evidence>